<accession>A0ACB9S5L0</accession>
<name>A0ACB9S5L0_9MYRT</name>
<protein>
    <submittedName>
        <fullName evidence="1">Uncharacterized protein</fullName>
    </submittedName>
</protein>
<dbReference type="EMBL" id="CM042882">
    <property type="protein sequence ID" value="KAI4383452.1"/>
    <property type="molecule type" value="Genomic_DNA"/>
</dbReference>
<keyword evidence="2" id="KW-1185">Reference proteome</keyword>
<reference evidence="2" key="1">
    <citation type="journal article" date="2023" name="Front. Plant Sci.">
        <title>Chromosomal-level genome assembly of Melastoma candidum provides insights into trichome evolution.</title>
        <authorList>
            <person name="Zhong Y."/>
            <person name="Wu W."/>
            <person name="Sun C."/>
            <person name="Zou P."/>
            <person name="Liu Y."/>
            <person name="Dai S."/>
            <person name="Zhou R."/>
        </authorList>
    </citation>
    <scope>NUCLEOTIDE SEQUENCE [LARGE SCALE GENOMIC DNA]</scope>
</reference>
<comment type="caution">
    <text evidence="1">The sequence shown here is derived from an EMBL/GenBank/DDBJ whole genome shotgun (WGS) entry which is preliminary data.</text>
</comment>
<dbReference type="Proteomes" id="UP001057402">
    <property type="component" value="Chromosome 3"/>
</dbReference>
<gene>
    <name evidence="1" type="ORF">MLD38_009286</name>
</gene>
<proteinExistence type="predicted"/>
<sequence>MFPTAFLPDPLPFSSFEDFPDGFFTEYEPSPDPKSISGPDGPSLDHYSPNCNSAVSLEHSSPAVTVMDERKRRRMLSNRESARRSRVRRQKHLESVRDQVNRLRLENQEISTRLTMILYHGRCLGFENSQLRSDNLNLRQKLSEVCDLMLLGQSPQQQGLILPTN</sequence>
<evidence type="ECO:0000313" key="2">
    <source>
        <dbReference type="Proteomes" id="UP001057402"/>
    </source>
</evidence>
<organism evidence="1 2">
    <name type="scientific">Melastoma candidum</name>
    <dbReference type="NCBI Taxonomy" id="119954"/>
    <lineage>
        <taxon>Eukaryota</taxon>
        <taxon>Viridiplantae</taxon>
        <taxon>Streptophyta</taxon>
        <taxon>Embryophyta</taxon>
        <taxon>Tracheophyta</taxon>
        <taxon>Spermatophyta</taxon>
        <taxon>Magnoliopsida</taxon>
        <taxon>eudicotyledons</taxon>
        <taxon>Gunneridae</taxon>
        <taxon>Pentapetalae</taxon>
        <taxon>rosids</taxon>
        <taxon>malvids</taxon>
        <taxon>Myrtales</taxon>
        <taxon>Melastomataceae</taxon>
        <taxon>Melastomatoideae</taxon>
        <taxon>Melastomateae</taxon>
        <taxon>Melastoma</taxon>
    </lineage>
</organism>
<evidence type="ECO:0000313" key="1">
    <source>
        <dbReference type="EMBL" id="KAI4383452.1"/>
    </source>
</evidence>